<comment type="subcellular location">
    <subcellularLocation>
        <location evidence="1">Nucleus</location>
        <location evidence="1">Nucleolus</location>
    </subcellularLocation>
</comment>
<keyword evidence="8" id="KW-0863">Zinc-finger</keyword>
<dbReference type="GO" id="GO:0008270">
    <property type="term" value="F:zinc ion binding"/>
    <property type="evidence" value="ECO:0007669"/>
    <property type="project" value="UniProtKB-KW"/>
</dbReference>
<feature type="domain" description="RNA polymerase Rpb2" evidence="18">
    <location>
        <begin position="194"/>
        <end position="382"/>
    </location>
</feature>
<evidence type="ECO:0000256" key="4">
    <source>
        <dbReference type="ARBA" id="ARBA00022478"/>
    </source>
</evidence>
<dbReference type="InterPro" id="IPR007642">
    <property type="entry name" value="RNA_pol_Rpb2_2"/>
</dbReference>
<dbReference type="InterPro" id="IPR007645">
    <property type="entry name" value="RNA_pol_Rpb2_3"/>
</dbReference>
<dbReference type="Gene3D" id="2.40.270.10">
    <property type="entry name" value="DNA-directed RNA polymerase, subunit 2, domain 6"/>
    <property type="match status" value="1"/>
</dbReference>
<dbReference type="Gene3D" id="3.90.1110.10">
    <property type="entry name" value="RNA polymerase Rpb2, domain 2"/>
    <property type="match status" value="1"/>
</dbReference>
<dbReference type="Pfam" id="PF00562">
    <property type="entry name" value="RNA_pol_Rpb2_6"/>
    <property type="match status" value="1"/>
</dbReference>
<dbReference type="GO" id="GO:0003677">
    <property type="term" value="F:DNA binding"/>
    <property type="evidence" value="ECO:0007669"/>
    <property type="project" value="InterPro"/>
</dbReference>
<sequence length="1153" mass="130967">MDFSHTWESLEPSLKYTQNPNFGVPPGKRNLFLKTLGEPAVQSFDYMFHGGLKKAALDMLPVEFEMKNQLKIKLKINKISIYKPTVGDDVVPPPKIPETFPKECRMRNSTYKGKLFVQVGWSISKTPEGPLIAQVPFERCLGEIPVMIQSELCNLSGLSPKELVSKGEHEQEWGGYFVVKGHERILRMISATRKNYPMTVQRDVWKRRGKLFTDKGVFIRCVKEDMTATNNVLHYLSNGTMRLMFNFKKILYVFPLMLVLKALINCTDSYIYEQLVQGLEGDIYYKDRIVLMLRQLQDEGLYTHEHVRNFIGRNFRAKFTDLPKWYTDEQVCKFLLENSVLFHLKDNKDKFNLLVFMARKLFAFAYGKCALEGMDPVMMQEISLPGHLYLQLVKDRLASWLTVVKYVILKRERMTKNFVLTSSEMGIALSKSGKIDSAIENVFATGNLPGTADLGMNQNTGLSIMAENINHMRYMSHFRAVHRGAVFMDSRSSEVRQLKPDAWGFLCPVHTPDGSPCGLLNHLSATCHVVNTTQDTSGIPTLLVALGMTPVEETIHNNNYSECYVVMLEGRVLGRVGDRSATRFVDKLRMLKVRGAENVPKTLEIAFVPRTLNGQYPGIYLFTASARMMRPVYNIAAGTVELVGTFEQVYLNICVTEDENENGIFTHQELSETSFLSNLACLIPLPDFNQSPRNMYQCQMGKQTMGTPVHNWRFQTNSKLYRLQTPTTPLFRPAHWDRINMDDFAMGTNAIVAVISYTGYDMEDAMVINRASLQRGFAHGQVYTSKVIDLKEIGKGNSRYFKRDPANDDLKEFLDEDGLPYPGILLQERDPYYCYLDVETAKYSVAKYKGTEAMYVANINIIGADWMSGMNKVTITFRIPRNPQIGDKFASRAGQKGICSQQWLAEDLPWTESGMIPDIVFNPHGFPSRMTIAMMIECMAGKSAAVHGLVHDATPFRFSEKNTAIEYHGKLLEEAGYSYYGTEKLYSGIDGREMDADIFFGVVHYQRLRHMVSDKFQVRSVGAIDHVTLQPIKGRKRGGGVRFGEMERDGLVSHGALYLLYDRLFHCSDHFQMDICRVCGSFLPPLSNLNSRRSGFYHSQNALMKCSVCNDGGKMEEIMVPAVYKYLIAELGSTSIQEDFFSTVLLTFIHCII</sequence>
<keyword evidence="7" id="KW-0479">Metal-binding</keyword>
<evidence type="ECO:0000256" key="11">
    <source>
        <dbReference type="ARBA" id="ARBA00023242"/>
    </source>
</evidence>
<dbReference type="EC" id="2.7.7.6" evidence="15"/>
<dbReference type="InterPro" id="IPR009674">
    <property type="entry name" value="Rpa2_dom_4"/>
</dbReference>
<evidence type="ECO:0000259" key="17">
    <source>
        <dbReference type="Pfam" id="PF04560"/>
    </source>
</evidence>
<dbReference type="FunFam" id="3.90.1100.10:FF:000008">
    <property type="entry name" value="DNA-directed RNA polymerase subunit beta"/>
    <property type="match status" value="1"/>
</dbReference>
<dbReference type="InterPro" id="IPR007121">
    <property type="entry name" value="RNA_pol_bsu_CS"/>
</dbReference>
<evidence type="ECO:0000313" key="22">
    <source>
        <dbReference type="EMBL" id="EFX65117.1"/>
    </source>
</evidence>
<dbReference type="FunCoup" id="E9HT05">
    <property type="interactions" value="1072"/>
</dbReference>
<dbReference type="InterPro" id="IPR037033">
    <property type="entry name" value="DNA-dir_RNAP_su2_hyb_sf"/>
</dbReference>
<dbReference type="InterPro" id="IPR014724">
    <property type="entry name" value="RNA_pol_RPB2_OB-fold"/>
</dbReference>
<gene>
    <name evidence="22" type="ORF">DAPPUDRAFT_333503</name>
</gene>
<feature type="domain" description="DNA-directed RNA polymerase I subunit RPA2" evidence="21">
    <location>
        <begin position="573"/>
        <end position="630"/>
    </location>
</feature>
<keyword evidence="11" id="KW-0539">Nucleus</keyword>
<dbReference type="AlphaFoldDB" id="E9HT05"/>
<feature type="domain" description="DNA-directed RNA polymerase subunit 2 hybrid-binding" evidence="16">
    <location>
        <begin position="680"/>
        <end position="1037"/>
    </location>
</feature>
<name>E9HT05_DAPPU</name>
<dbReference type="InterPro" id="IPR007120">
    <property type="entry name" value="DNA-dir_RNAP_su2_dom"/>
</dbReference>
<dbReference type="GO" id="GO:0003899">
    <property type="term" value="F:DNA-directed RNA polymerase activity"/>
    <property type="evidence" value="ECO:0007669"/>
    <property type="project" value="UniProtKB-EC"/>
</dbReference>
<dbReference type="GO" id="GO:0032549">
    <property type="term" value="F:ribonucleoside binding"/>
    <property type="evidence" value="ECO:0007669"/>
    <property type="project" value="InterPro"/>
</dbReference>
<dbReference type="PhylomeDB" id="E9HT05"/>
<evidence type="ECO:0000256" key="2">
    <source>
        <dbReference type="ARBA" id="ARBA00006835"/>
    </source>
</evidence>
<dbReference type="EMBL" id="GL732762">
    <property type="protein sequence ID" value="EFX65117.1"/>
    <property type="molecule type" value="Genomic_DNA"/>
</dbReference>
<evidence type="ECO:0000256" key="5">
    <source>
        <dbReference type="ARBA" id="ARBA00022679"/>
    </source>
</evidence>
<feature type="domain" description="RNA polymerase Rpb2" evidence="20">
    <location>
        <begin position="465"/>
        <end position="529"/>
    </location>
</feature>
<dbReference type="FunFam" id="3.90.1100.10:FF:000016">
    <property type="entry name" value="DNA-directed RNA polymerase subunit beta"/>
    <property type="match status" value="1"/>
</dbReference>
<dbReference type="eggNOG" id="KOG0216">
    <property type="taxonomic scope" value="Eukaryota"/>
</dbReference>
<dbReference type="Gene3D" id="3.90.1100.10">
    <property type="match status" value="2"/>
</dbReference>
<evidence type="ECO:0000259" key="21">
    <source>
        <dbReference type="Pfam" id="PF06883"/>
    </source>
</evidence>
<evidence type="ECO:0000256" key="8">
    <source>
        <dbReference type="ARBA" id="ARBA00022771"/>
    </source>
</evidence>
<dbReference type="SUPFAM" id="SSF64484">
    <property type="entry name" value="beta and beta-prime subunits of DNA dependent RNA-polymerase"/>
    <property type="match status" value="1"/>
</dbReference>
<evidence type="ECO:0000259" key="20">
    <source>
        <dbReference type="Pfam" id="PF04565"/>
    </source>
</evidence>
<dbReference type="CDD" id="cd00653">
    <property type="entry name" value="RNA_pol_B_RPB2"/>
    <property type="match status" value="1"/>
</dbReference>
<dbReference type="FunFam" id="2.40.270.10:FF:000011">
    <property type="entry name" value="DNA-directed RNA polymerase subunit beta"/>
    <property type="match status" value="1"/>
</dbReference>
<dbReference type="GO" id="GO:0005736">
    <property type="term" value="C:RNA polymerase I complex"/>
    <property type="evidence" value="ECO:0000318"/>
    <property type="project" value="GO_Central"/>
</dbReference>
<keyword evidence="6 15" id="KW-0548">Nucleotidyltransferase</keyword>
<evidence type="ECO:0000256" key="1">
    <source>
        <dbReference type="ARBA" id="ARBA00004604"/>
    </source>
</evidence>
<dbReference type="FunFam" id="3.90.1110.10:FF:000007">
    <property type="entry name" value="DNA-directed RNA polymerase subunit beta"/>
    <property type="match status" value="1"/>
</dbReference>
<dbReference type="OMA" id="FFGVVHY"/>
<keyword evidence="9" id="KW-0862">Zinc</keyword>
<evidence type="ECO:0000256" key="15">
    <source>
        <dbReference type="RuleBase" id="RU363031"/>
    </source>
</evidence>
<dbReference type="KEGG" id="dpx:DAPPUDRAFT_333503"/>
<dbReference type="HOGENOM" id="CLU_000524_5_1_1"/>
<dbReference type="InterPro" id="IPR015712">
    <property type="entry name" value="DNA-dir_RNA_pol_su2"/>
</dbReference>
<dbReference type="PANTHER" id="PTHR20856">
    <property type="entry name" value="DNA-DIRECTED RNA POLYMERASE I SUBUNIT 2"/>
    <property type="match status" value="1"/>
</dbReference>
<evidence type="ECO:0000256" key="12">
    <source>
        <dbReference type="ARBA" id="ARBA00025539"/>
    </source>
</evidence>
<dbReference type="Proteomes" id="UP000000305">
    <property type="component" value="Unassembled WGS sequence"/>
</dbReference>
<evidence type="ECO:0000256" key="10">
    <source>
        <dbReference type="ARBA" id="ARBA00023163"/>
    </source>
</evidence>
<evidence type="ECO:0000259" key="16">
    <source>
        <dbReference type="Pfam" id="PF00562"/>
    </source>
</evidence>
<comment type="catalytic activity">
    <reaction evidence="13">
        <text>RNA(n) + a ribonucleoside 5'-triphosphate = RNA(n+1) + diphosphate</text>
        <dbReference type="Rhea" id="RHEA:21248"/>
        <dbReference type="Rhea" id="RHEA-COMP:14527"/>
        <dbReference type="Rhea" id="RHEA-COMP:17342"/>
        <dbReference type="ChEBI" id="CHEBI:33019"/>
        <dbReference type="ChEBI" id="CHEBI:61557"/>
        <dbReference type="ChEBI" id="CHEBI:140395"/>
        <dbReference type="EC" id="2.7.7.6"/>
    </reaction>
    <physiologicalReaction direction="left-to-right" evidence="13">
        <dbReference type="Rhea" id="RHEA:21249"/>
    </physiologicalReaction>
</comment>
<dbReference type="InterPro" id="IPR007644">
    <property type="entry name" value="RNA_pol_bsu_protrusion"/>
</dbReference>
<dbReference type="Pfam" id="PF04565">
    <property type="entry name" value="RNA_pol_Rpb2_3"/>
    <property type="match status" value="1"/>
</dbReference>
<dbReference type="InterPro" id="IPR037034">
    <property type="entry name" value="RNA_pol_Rpb2_2_sf"/>
</dbReference>
<protein>
    <recommendedName>
        <fullName evidence="15">DNA-directed RNA polymerase subunit beta</fullName>
        <ecNumber evidence="15">2.7.7.6</ecNumber>
    </recommendedName>
</protein>
<dbReference type="Pfam" id="PF06883">
    <property type="entry name" value="RNA_pol_Rpa2_4"/>
    <property type="match status" value="1"/>
</dbReference>
<dbReference type="Gene3D" id="2.40.50.150">
    <property type="match status" value="1"/>
</dbReference>
<evidence type="ECO:0000256" key="9">
    <source>
        <dbReference type="ARBA" id="ARBA00022833"/>
    </source>
</evidence>
<dbReference type="Gene3D" id="3.90.1800.10">
    <property type="entry name" value="RNA polymerase alpha subunit dimerisation domain"/>
    <property type="match status" value="1"/>
</dbReference>
<dbReference type="GO" id="GO:0006351">
    <property type="term" value="P:DNA-templated transcription"/>
    <property type="evidence" value="ECO:0007669"/>
    <property type="project" value="InterPro"/>
</dbReference>
<dbReference type="STRING" id="6669.E9HT05"/>
<dbReference type="PROSITE" id="PS01166">
    <property type="entry name" value="RNA_POL_BETA"/>
    <property type="match status" value="1"/>
</dbReference>
<evidence type="ECO:0000259" key="18">
    <source>
        <dbReference type="Pfam" id="PF04561"/>
    </source>
</evidence>
<organism evidence="22 23">
    <name type="scientific">Daphnia pulex</name>
    <name type="common">Water flea</name>
    <dbReference type="NCBI Taxonomy" id="6669"/>
    <lineage>
        <taxon>Eukaryota</taxon>
        <taxon>Metazoa</taxon>
        <taxon>Ecdysozoa</taxon>
        <taxon>Arthropoda</taxon>
        <taxon>Crustacea</taxon>
        <taxon>Branchiopoda</taxon>
        <taxon>Diplostraca</taxon>
        <taxon>Cladocera</taxon>
        <taxon>Anomopoda</taxon>
        <taxon>Daphniidae</taxon>
        <taxon>Daphnia</taxon>
    </lineage>
</organism>
<accession>E9HT05</accession>
<dbReference type="InterPro" id="IPR007641">
    <property type="entry name" value="RNA_pol_Rpb2_7"/>
</dbReference>
<comment type="similarity">
    <text evidence="2 14">Belongs to the RNA polymerase beta chain family.</text>
</comment>
<comment type="function">
    <text evidence="12">DNA-dependent RNA polymerase catalyzes the transcription of DNA into RNA using the four ribonucleoside triphosphates as substrates. Second largest core component of RNA polymerase I which synthesizes ribosomal RNA precursors. Proposed to contribute to the polymerase catalytic activity and forms the polymerase active center together with the largest subunit. Pol I is composed of mobile elements and RPA2 is part of the core element with the central large cleft and probably a clamp element that moves to open and close the cleft.</text>
</comment>
<evidence type="ECO:0000256" key="6">
    <source>
        <dbReference type="ARBA" id="ARBA00022695"/>
    </source>
</evidence>
<keyword evidence="4 15" id="KW-0240">DNA-directed RNA polymerase</keyword>
<feature type="domain" description="RNA polymerase beta subunit protrusion" evidence="19">
    <location>
        <begin position="36"/>
        <end position="414"/>
    </location>
</feature>
<evidence type="ECO:0000256" key="13">
    <source>
        <dbReference type="ARBA" id="ARBA00047768"/>
    </source>
</evidence>
<feature type="domain" description="RNA polymerase Rpb2" evidence="17">
    <location>
        <begin position="1039"/>
        <end position="1138"/>
    </location>
</feature>
<evidence type="ECO:0000256" key="7">
    <source>
        <dbReference type="ARBA" id="ARBA00022723"/>
    </source>
</evidence>
<evidence type="ECO:0000256" key="14">
    <source>
        <dbReference type="RuleBase" id="RU000434"/>
    </source>
</evidence>
<dbReference type="FunFam" id="3.90.1800.10:FF:000004">
    <property type="entry name" value="DNA-directed RNA polymerase subunit beta"/>
    <property type="match status" value="1"/>
</dbReference>
<keyword evidence="23" id="KW-1185">Reference proteome</keyword>
<reference evidence="22 23" key="1">
    <citation type="journal article" date="2011" name="Science">
        <title>The ecoresponsive genome of Daphnia pulex.</title>
        <authorList>
            <person name="Colbourne J.K."/>
            <person name="Pfrender M.E."/>
            <person name="Gilbert D."/>
            <person name="Thomas W.K."/>
            <person name="Tucker A."/>
            <person name="Oakley T.H."/>
            <person name="Tokishita S."/>
            <person name="Aerts A."/>
            <person name="Arnold G.J."/>
            <person name="Basu M.K."/>
            <person name="Bauer D.J."/>
            <person name="Caceres C.E."/>
            <person name="Carmel L."/>
            <person name="Casola C."/>
            <person name="Choi J.H."/>
            <person name="Detter J.C."/>
            <person name="Dong Q."/>
            <person name="Dusheyko S."/>
            <person name="Eads B.D."/>
            <person name="Frohlich T."/>
            <person name="Geiler-Samerotte K.A."/>
            <person name="Gerlach D."/>
            <person name="Hatcher P."/>
            <person name="Jogdeo S."/>
            <person name="Krijgsveld J."/>
            <person name="Kriventseva E.V."/>
            <person name="Kultz D."/>
            <person name="Laforsch C."/>
            <person name="Lindquist E."/>
            <person name="Lopez J."/>
            <person name="Manak J.R."/>
            <person name="Muller J."/>
            <person name="Pangilinan J."/>
            <person name="Patwardhan R.P."/>
            <person name="Pitluck S."/>
            <person name="Pritham E.J."/>
            <person name="Rechtsteiner A."/>
            <person name="Rho M."/>
            <person name="Rogozin I.B."/>
            <person name="Sakarya O."/>
            <person name="Salamov A."/>
            <person name="Schaack S."/>
            <person name="Shapiro H."/>
            <person name="Shiga Y."/>
            <person name="Skalitzky C."/>
            <person name="Smith Z."/>
            <person name="Souvorov A."/>
            <person name="Sung W."/>
            <person name="Tang Z."/>
            <person name="Tsuchiya D."/>
            <person name="Tu H."/>
            <person name="Vos H."/>
            <person name="Wang M."/>
            <person name="Wolf Y.I."/>
            <person name="Yamagata H."/>
            <person name="Yamada T."/>
            <person name="Ye Y."/>
            <person name="Shaw J.R."/>
            <person name="Andrews J."/>
            <person name="Crease T.J."/>
            <person name="Tang H."/>
            <person name="Lucas S.M."/>
            <person name="Robertson H.M."/>
            <person name="Bork P."/>
            <person name="Koonin E.V."/>
            <person name="Zdobnov E.M."/>
            <person name="Grigoriev I.V."/>
            <person name="Lynch M."/>
            <person name="Boore J.L."/>
        </authorList>
    </citation>
    <scope>NUCLEOTIDE SEQUENCE [LARGE SCALE GENOMIC DNA]</scope>
</reference>
<evidence type="ECO:0000256" key="3">
    <source>
        <dbReference type="ARBA" id="ARBA00011251"/>
    </source>
</evidence>
<comment type="subunit">
    <text evidence="3">Component of the RNA polymerase I (Pol I) complex consisting of at least 13 subunits.</text>
</comment>
<evidence type="ECO:0000259" key="19">
    <source>
        <dbReference type="Pfam" id="PF04563"/>
    </source>
</evidence>
<dbReference type="Pfam" id="PF04560">
    <property type="entry name" value="RNA_pol_Rpb2_7"/>
    <property type="match status" value="1"/>
</dbReference>
<dbReference type="InParanoid" id="E9HT05"/>
<evidence type="ECO:0000313" key="23">
    <source>
        <dbReference type="Proteomes" id="UP000000305"/>
    </source>
</evidence>
<dbReference type="Pfam" id="PF04561">
    <property type="entry name" value="RNA_pol_Rpb2_2"/>
    <property type="match status" value="1"/>
</dbReference>
<keyword evidence="5 15" id="KW-0808">Transferase</keyword>
<proteinExistence type="inferred from homology"/>
<dbReference type="Pfam" id="PF04563">
    <property type="entry name" value="RNA_pol_Rpb2_1"/>
    <property type="match status" value="1"/>
</dbReference>
<dbReference type="OrthoDB" id="10248617at2759"/>
<keyword evidence="10 15" id="KW-0804">Transcription</keyword>